<evidence type="ECO:0000256" key="1">
    <source>
        <dbReference type="SAM" id="Coils"/>
    </source>
</evidence>
<organism evidence="3 4">
    <name type="scientific">Corchorus capsularis</name>
    <name type="common">Jute</name>
    <dbReference type="NCBI Taxonomy" id="210143"/>
    <lineage>
        <taxon>Eukaryota</taxon>
        <taxon>Viridiplantae</taxon>
        <taxon>Streptophyta</taxon>
        <taxon>Embryophyta</taxon>
        <taxon>Tracheophyta</taxon>
        <taxon>Spermatophyta</taxon>
        <taxon>Magnoliopsida</taxon>
        <taxon>eudicotyledons</taxon>
        <taxon>Gunneridae</taxon>
        <taxon>Pentapetalae</taxon>
        <taxon>rosids</taxon>
        <taxon>malvids</taxon>
        <taxon>Malvales</taxon>
        <taxon>Malvaceae</taxon>
        <taxon>Grewioideae</taxon>
        <taxon>Apeibeae</taxon>
        <taxon>Corchorus</taxon>
    </lineage>
</organism>
<keyword evidence="1" id="KW-0175">Coiled coil</keyword>
<feature type="region of interest" description="Disordered" evidence="2">
    <location>
        <begin position="94"/>
        <end position="114"/>
    </location>
</feature>
<protein>
    <submittedName>
        <fullName evidence="3">Uncharacterized protein</fullName>
    </submittedName>
</protein>
<name>A0A1R3HHR3_COCAP</name>
<gene>
    <name evidence="3" type="ORF">CCACVL1_19235</name>
</gene>
<dbReference type="Proteomes" id="UP000188268">
    <property type="component" value="Unassembled WGS sequence"/>
</dbReference>
<comment type="caution">
    <text evidence="3">The sequence shown here is derived from an EMBL/GenBank/DDBJ whole genome shotgun (WGS) entry which is preliminary data.</text>
</comment>
<sequence>MDDNLPVHSKKEFKALQGNVEKFKKGKEDAEKQRGQLERKASLEGKTTEVKVLEAAKASLLANATEIANDLANDARAALLKSIKDVHPKWDLSAFEPVEEEEEEDEEEANSPSDVDVVAYATIIRSSDEGWTLLRVRSKAIAEEVFGEDVTAGAGDGDLPSVASAGNDKAPSTTDAWNDVHGKSSGAPDAS</sequence>
<dbReference type="Gramene" id="OMO69840">
    <property type="protein sequence ID" value="OMO69840"/>
    <property type="gene ID" value="CCACVL1_19235"/>
</dbReference>
<keyword evidence="4" id="KW-1185">Reference proteome</keyword>
<evidence type="ECO:0000313" key="3">
    <source>
        <dbReference type="EMBL" id="OMO69840.1"/>
    </source>
</evidence>
<reference evidence="3 4" key="1">
    <citation type="submission" date="2013-09" db="EMBL/GenBank/DDBJ databases">
        <title>Corchorus capsularis genome sequencing.</title>
        <authorList>
            <person name="Alam M."/>
            <person name="Haque M.S."/>
            <person name="Islam M.S."/>
            <person name="Emdad E.M."/>
            <person name="Islam M.M."/>
            <person name="Ahmed B."/>
            <person name="Halim A."/>
            <person name="Hossen Q.M.M."/>
            <person name="Hossain M.Z."/>
            <person name="Ahmed R."/>
            <person name="Khan M.M."/>
            <person name="Islam R."/>
            <person name="Rashid M.M."/>
            <person name="Khan S.A."/>
            <person name="Rahman M.S."/>
            <person name="Alam M."/>
        </authorList>
    </citation>
    <scope>NUCLEOTIDE SEQUENCE [LARGE SCALE GENOMIC DNA]</scope>
    <source>
        <strain evidence="4">cv. CVL-1</strain>
        <tissue evidence="3">Whole seedling</tissue>
    </source>
</reference>
<feature type="region of interest" description="Disordered" evidence="2">
    <location>
        <begin position="146"/>
        <end position="191"/>
    </location>
</feature>
<evidence type="ECO:0000313" key="4">
    <source>
        <dbReference type="Proteomes" id="UP000188268"/>
    </source>
</evidence>
<feature type="compositionally biased region" description="Acidic residues" evidence="2">
    <location>
        <begin position="97"/>
        <end position="109"/>
    </location>
</feature>
<dbReference type="EMBL" id="AWWV01011946">
    <property type="protein sequence ID" value="OMO69840.1"/>
    <property type="molecule type" value="Genomic_DNA"/>
</dbReference>
<evidence type="ECO:0000256" key="2">
    <source>
        <dbReference type="SAM" id="MobiDB-lite"/>
    </source>
</evidence>
<dbReference type="AlphaFoldDB" id="A0A1R3HHR3"/>
<proteinExistence type="predicted"/>
<feature type="coiled-coil region" evidence="1">
    <location>
        <begin position="13"/>
        <end position="40"/>
    </location>
</feature>
<accession>A0A1R3HHR3</accession>